<evidence type="ECO:0000259" key="1">
    <source>
        <dbReference type="PROSITE" id="PS00028"/>
    </source>
</evidence>
<dbReference type="InterPro" id="IPR013087">
    <property type="entry name" value="Znf_C2H2_type"/>
</dbReference>
<evidence type="ECO:0000313" key="2">
    <source>
        <dbReference type="EMBL" id="GBN97479.1"/>
    </source>
</evidence>
<organism evidence="3 4">
    <name type="scientific">Araneus ventricosus</name>
    <name type="common">Orbweaver spider</name>
    <name type="synonym">Epeira ventricosa</name>
    <dbReference type="NCBI Taxonomy" id="182803"/>
    <lineage>
        <taxon>Eukaryota</taxon>
        <taxon>Metazoa</taxon>
        <taxon>Ecdysozoa</taxon>
        <taxon>Arthropoda</taxon>
        <taxon>Chelicerata</taxon>
        <taxon>Arachnida</taxon>
        <taxon>Araneae</taxon>
        <taxon>Araneomorphae</taxon>
        <taxon>Entelegynae</taxon>
        <taxon>Araneoidea</taxon>
        <taxon>Araneidae</taxon>
        <taxon>Araneus</taxon>
    </lineage>
</organism>
<name>A0A4Y2TA29_ARAVE</name>
<dbReference type="EMBL" id="BGPR01027191">
    <property type="protein sequence ID" value="GBN97479.1"/>
    <property type="molecule type" value="Genomic_DNA"/>
</dbReference>
<accession>A0A4Y2TA29</accession>
<sequence length="89" mass="10114">MAKSSAGFTEGEIREGLLCPICMYDLHTVDQLQEHFDVNHSTEDTDVIQALKGFFAPSSTHDDSKQHQCHHEAIFYGTKQFSSTRKVFH</sequence>
<dbReference type="Proteomes" id="UP000499080">
    <property type="component" value="Unassembled WGS sequence"/>
</dbReference>
<evidence type="ECO:0000313" key="4">
    <source>
        <dbReference type="Proteomes" id="UP000499080"/>
    </source>
</evidence>
<proteinExistence type="predicted"/>
<dbReference type="AlphaFoldDB" id="A0A4Y2TA29"/>
<gene>
    <name evidence="2" type="ORF">AVEN_112347_1</name>
    <name evidence="3" type="ORF">AVEN_230313_1</name>
</gene>
<keyword evidence="4" id="KW-1185">Reference proteome</keyword>
<evidence type="ECO:0000313" key="3">
    <source>
        <dbReference type="EMBL" id="GBN97498.1"/>
    </source>
</evidence>
<dbReference type="EMBL" id="BGPR01027201">
    <property type="protein sequence ID" value="GBN97498.1"/>
    <property type="molecule type" value="Genomic_DNA"/>
</dbReference>
<protein>
    <recommendedName>
        <fullName evidence="1">C2H2-type domain-containing protein</fullName>
    </recommendedName>
</protein>
<comment type="caution">
    <text evidence="3">The sequence shown here is derived from an EMBL/GenBank/DDBJ whole genome shotgun (WGS) entry which is preliminary data.</text>
</comment>
<feature type="domain" description="C2H2-type" evidence="1">
    <location>
        <begin position="19"/>
        <end position="40"/>
    </location>
</feature>
<dbReference type="OrthoDB" id="166134at2759"/>
<dbReference type="PROSITE" id="PS00028">
    <property type="entry name" value="ZINC_FINGER_C2H2_1"/>
    <property type="match status" value="1"/>
</dbReference>
<reference evidence="3 4" key="1">
    <citation type="journal article" date="2019" name="Sci. Rep.">
        <title>Orb-weaving spider Araneus ventricosus genome elucidates the spidroin gene catalogue.</title>
        <authorList>
            <person name="Kono N."/>
            <person name="Nakamura H."/>
            <person name="Ohtoshi R."/>
            <person name="Moran D.A.P."/>
            <person name="Shinohara A."/>
            <person name="Yoshida Y."/>
            <person name="Fujiwara M."/>
            <person name="Mori M."/>
            <person name="Tomita M."/>
            <person name="Arakawa K."/>
        </authorList>
    </citation>
    <scope>NUCLEOTIDE SEQUENCE [LARGE SCALE GENOMIC DNA]</scope>
</reference>